<evidence type="ECO:0000256" key="1">
    <source>
        <dbReference type="ARBA" id="ARBA00022679"/>
    </source>
</evidence>
<dbReference type="InterPro" id="IPR001245">
    <property type="entry name" value="Ser-Thr/Tyr_kinase_cat_dom"/>
</dbReference>
<keyword evidence="7" id="KW-1185">Reference proteome</keyword>
<accession>A0A397T8F1</accession>
<dbReference type="PANTHER" id="PTHR44329:SF288">
    <property type="entry name" value="MITOGEN-ACTIVATED PROTEIN KINASE KINASE KINASE 20"/>
    <property type="match status" value="1"/>
</dbReference>
<dbReference type="PRINTS" id="PR00109">
    <property type="entry name" value="TYRKINASE"/>
</dbReference>
<proteinExistence type="predicted"/>
<keyword evidence="4" id="KW-0067">ATP-binding</keyword>
<gene>
    <name evidence="6" type="ORF">C1645_583318</name>
</gene>
<keyword evidence="3 6" id="KW-0418">Kinase</keyword>
<dbReference type="AlphaFoldDB" id="A0A397T8F1"/>
<dbReference type="InterPro" id="IPR011009">
    <property type="entry name" value="Kinase-like_dom_sf"/>
</dbReference>
<name>A0A397T8F1_9GLOM</name>
<dbReference type="SUPFAM" id="SSF56112">
    <property type="entry name" value="Protein kinase-like (PK-like)"/>
    <property type="match status" value="1"/>
</dbReference>
<evidence type="ECO:0000313" key="6">
    <source>
        <dbReference type="EMBL" id="RIA94162.1"/>
    </source>
</evidence>
<keyword evidence="2" id="KW-0547">Nucleotide-binding</keyword>
<evidence type="ECO:0000256" key="2">
    <source>
        <dbReference type="ARBA" id="ARBA00022741"/>
    </source>
</evidence>
<feature type="domain" description="Protein kinase" evidence="5">
    <location>
        <begin position="1"/>
        <end position="204"/>
    </location>
</feature>
<dbReference type="GO" id="GO:0004674">
    <property type="term" value="F:protein serine/threonine kinase activity"/>
    <property type="evidence" value="ECO:0007669"/>
    <property type="project" value="TreeGrafter"/>
</dbReference>
<evidence type="ECO:0000259" key="5">
    <source>
        <dbReference type="PROSITE" id="PS50011"/>
    </source>
</evidence>
<reference evidence="6 7" key="1">
    <citation type="submission" date="2018-06" db="EMBL/GenBank/DDBJ databases">
        <title>Comparative genomics reveals the genomic features of Rhizophagus irregularis, R. cerebriforme, R. diaphanum and Gigaspora rosea, and their symbiotic lifestyle signature.</title>
        <authorList>
            <person name="Morin E."/>
            <person name="San Clemente H."/>
            <person name="Chen E.C.H."/>
            <person name="De La Providencia I."/>
            <person name="Hainaut M."/>
            <person name="Kuo A."/>
            <person name="Kohler A."/>
            <person name="Murat C."/>
            <person name="Tang N."/>
            <person name="Roy S."/>
            <person name="Loubradou J."/>
            <person name="Henrissat B."/>
            <person name="Grigoriev I.V."/>
            <person name="Corradi N."/>
            <person name="Roux C."/>
            <person name="Martin F.M."/>
        </authorList>
    </citation>
    <scope>NUCLEOTIDE SEQUENCE [LARGE SCALE GENOMIC DNA]</scope>
    <source>
        <strain evidence="6 7">DAOM 227022</strain>
    </source>
</reference>
<dbReference type="InterPro" id="IPR051681">
    <property type="entry name" value="Ser/Thr_Kinases-Pseudokinases"/>
</dbReference>
<evidence type="ECO:0000256" key="4">
    <source>
        <dbReference type="ARBA" id="ARBA00022840"/>
    </source>
</evidence>
<dbReference type="InterPro" id="IPR000719">
    <property type="entry name" value="Prot_kinase_dom"/>
</dbReference>
<comment type="caution">
    <text evidence="6">The sequence shown here is derived from an EMBL/GenBank/DDBJ whole genome shotgun (WGS) entry which is preliminary data.</text>
</comment>
<dbReference type="Gene3D" id="1.10.510.10">
    <property type="entry name" value="Transferase(Phosphotransferase) domain 1"/>
    <property type="match status" value="1"/>
</dbReference>
<protein>
    <submittedName>
        <fullName evidence="6">Kinase-like domain-containing protein</fullName>
    </submittedName>
</protein>
<keyword evidence="1" id="KW-0808">Transferase</keyword>
<evidence type="ECO:0000313" key="7">
    <source>
        <dbReference type="Proteomes" id="UP000265703"/>
    </source>
</evidence>
<evidence type="ECO:0000256" key="3">
    <source>
        <dbReference type="ARBA" id="ARBA00022777"/>
    </source>
</evidence>
<dbReference type="Proteomes" id="UP000265703">
    <property type="component" value="Unassembled WGS sequence"/>
</dbReference>
<organism evidence="6 7">
    <name type="scientific">Glomus cerebriforme</name>
    <dbReference type="NCBI Taxonomy" id="658196"/>
    <lineage>
        <taxon>Eukaryota</taxon>
        <taxon>Fungi</taxon>
        <taxon>Fungi incertae sedis</taxon>
        <taxon>Mucoromycota</taxon>
        <taxon>Glomeromycotina</taxon>
        <taxon>Glomeromycetes</taxon>
        <taxon>Glomerales</taxon>
        <taxon>Glomeraceae</taxon>
        <taxon>Glomus</taxon>
    </lineage>
</organism>
<dbReference type="PROSITE" id="PS50011">
    <property type="entry name" value="PROTEIN_KINASE_DOM"/>
    <property type="match status" value="1"/>
</dbReference>
<dbReference type="EMBL" id="QKYT01000088">
    <property type="protein sequence ID" value="RIA94162.1"/>
    <property type="molecule type" value="Genomic_DNA"/>
</dbReference>
<dbReference type="OrthoDB" id="4062651at2759"/>
<dbReference type="GO" id="GO:0005524">
    <property type="term" value="F:ATP binding"/>
    <property type="evidence" value="ECO:0007669"/>
    <property type="project" value="UniProtKB-KW"/>
</dbReference>
<dbReference type="PANTHER" id="PTHR44329">
    <property type="entry name" value="SERINE/THREONINE-PROTEIN KINASE TNNI3K-RELATED"/>
    <property type="match status" value="1"/>
</dbReference>
<sequence length="287" mass="33237">MRYYGITQDPITQDYAIVMNYYDTGSLTHYLTNDFYDINWSDKLTILGDVLSGLINIHKKNIIHKNIHSGNILLKNQTNYIEEIVLSDVGINKSSTDDNTIYGIIPYMAPEIFREQTYTRASDMYSLGMIMWELMTGRRPFWDRKHDAELINEICNGLLPPIASNAPKGYIELMKECWNSDPKERPMAIEAFRKLKDIKENEWDNTTKIIKSSDIGPIADKSGAIYKSRCLSDMIKSAAFSRNQSITSGIDKRKFKNNQEDNFDNDNNFKRTKIIEDNNAFEFYVEI</sequence>
<dbReference type="Pfam" id="PF07714">
    <property type="entry name" value="PK_Tyr_Ser-Thr"/>
    <property type="match status" value="1"/>
</dbReference>